<sequence>MPTLSTQVAYLLHLADTACSEHIHKWTSESLGELITWAQHADLILPTLSSTDRSAVLRHAAALHPLTSGTSHVHDLLQTPRPCLPDLLVRVIANPSTPDDVRVAAIHKAAEDIRDRGNGGGGGEAAVSLEIAERVAQTLVPLQCARRVAEINSVLAGSGIQGAQPPQESAAEAEYLMAPGTPRIISIALALMHAAESAATPSAIEQMAAGIFRHARAPEHYNALLFAALHTSCTALQYAITSRITSRFHTTLSSKTAQNESIRYFISLDARLLAKLTSRDDSFGRKYMAQLLWMNKCCQLAMLGEYIGQEDAADMLAGSDEVVAGLVDRWQKVYGLPGYRSKVVEAMRGDRVRFDELWNCPQAMVDNPAFQAIVDFWNALYEQFI</sequence>
<protein>
    <submittedName>
        <fullName evidence="1">Uncharacterized protein</fullName>
    </submittedName>
</protein>
<dbReference type="EMBL" id="JANBUM010000162">
    <property type="protein sequence ID" value="KAJ2782857.1"/>
    <property type="molecule type" value="Genomic_DNA"/>
</dbReference>
<dbReference type="Proteomes" id="UP001140172">
    <property type="component" value="Unassembled WGS sequence"/>
</dbReference>
<dbReference type="AlphaFoldDB" id="A0A9W8LKI1"/>
<evidence type="ECO:0000313" key="2">
    <source>
        <dbReference type="Proteomes" id="UP001140172"/>
    </source>
</evidence>
<dbReference type="OrthoDB" id="5588165at2759"/>
<evidence type="ECO:0000313" key="1">
    <source>
        <dbReference type="EMBL" id="KAJ2782857.1"/>
    </source>
</evidence>
<accession>A0A9W8LKI1</accession>
<gene>
    <name evidence="1" type="ORF">GGI15_002784</name>
</gene>
<comment type="caution">
    <text evidence="1">The sequence shown here is derived from an EMBL/GenBank/DDBJ whole genome shotgun (WGS) entry which is preliminary data.</text>
</comment>
<reference evidence="1" key="1">
    <citation type="submission" date="2022-07" db="EMBL/GenBank/DDBJ databases">
        <title>Phylogenomic reconstructions and comparative analyses of Kickxellomycotina fungi.</title>
        <authorList>
            <person name="Reynolds N.K."/>
            <person name="Stajich J.E."/>
            <person name="Barry K."/>
            <person name="Grigoriev I.V."/>
            <person name="Crous P."/>
            <person name="Smith M.E."/>
        </authorList>
    </citation>
    <scope>NUCLEOTIDE SEQUENCE</scope>
    <source>
        <strain evidence="1">BCRC 34489</strain>
    </source>
</reference>
<proteinExistence type="predicted"/>
<name>A0A9W8LKI1_9FUNG</name>
<keyword evidence="2" id="KW-1185">Reference proteome</keyword>
<organism evidence="1 2">
    <name type="scientific">Coemansia interrupta</name>
    <dbReference type="NCBI Taxonomy" id="1126814"/>
    <lineage>
        <taxon>Eukaryota</taxon>
        <taxon>Fungi</taxon>
        <taxon>Fungi incertae sedis</taxon>
        <taxon>Zoopagomycota</taxon>
        <taxon>Kickxellomycotina</taxon>
        <taxon>Kickxellomycetes</taxon>
        <taxon>Kickxellales</taxon>
        <taxon>Kickxellaceae</taxon>
        <taxon>Coemansia</taxon>
    </lineage>
</organism>